<feature type="transmembrane region" description="Helical" evidence="1">
    <location>
        <begin position="317"/>
        <end position="341"/>
    </location>
</feature>
<reference evidence="2 3" key="1">
    <citation type="submission" date="2014-08" db="EMBL/GenBank/DDBJ databases">
        <authorList>
            <person name="Moulin Lionel"/>
        </authorList>
    </citation>
    <scope>NUCLEOTIDE SEQUENCE [LARGE SCALE GENOMIC DNA]</scope>
</reference>
<evidence type="ECO:0000256" key="1">
    <source>
        <dbReference type="SAM" id="Phobius"/>
    </source>
</evidence>
<feature type="transmembrane region" description="Helical" evidence="1">
    <location>
        <begin position="41"/>
        <end position="59"/>
    </location>
</feature>
<sequence>MKRNPLIFHPAGVFFALAAMVAAILPWLWLLPLADPGQAHVRLGIFGFGGMTVSGYLLTAQRAWTGAEAPLPILGLAALALGARMLALAEPQSTWLVCLPLLVVALAILLPVLYARRWDKAPLALVPLGLVIAEGALVRQQISAAALPLAMGALILAVGGRMITAFLIEERRLRGLPRRPGAPVWPGLVMMGIGALSSSAIGTSALAITVLWVLHRANDGLGAWPANKMLCLGYAAVGTGLLGVVAARLGILPPLVQVHLLTMGTMGSMVAAVAARVSMSRVEGVGLMPLTRHWIALWLIFAGTAARCLAEMATPHHVLMTAAGIAWSAAWLLFLSAHLAALRHPAPFPLLSAERARPRLT</sequence>
<evidence type="ECO:0000313" key="2">
    <source>
        <dbReference type="EMBL" id="CDX53592.1"/>
    </source>
</evidence>
<dbReference type="Pfam" id="PF05940">
    <property type="entry name" value="NnrS"/>
    <property type="match status" value="1"/>
</dbReference>
<evidence type="ECO:0000313" key="3">
    <source>
        <dbReference type="Proteomes" id="UP000046122"/>
    </source>
</evidence>
<feature type="transmembrane region" description="Helical" evidence="1">
    <location>
        <begin position="291"/>
        <end position="310"/>
    </location>
</feature>
<gene>
    <name evidence="2" type="ORF">MPL3365_180212</name>
</gene>
<feature type="transmembrane region" description="Helical" evidence="1">
    <location>
        <begin position="232"/>
        <end position="251"/>
    </location>
</feature>
<protein>
    <submittedName>
        <fullName evidence="2">Putative NnrS family protein</fullName>
    </submittedName>
</protein>
<organism evidence="2 3">
    <name type="scientific">Mesorhizobium plurifarium</name>
    <dbReference type="NCBI Taxonomy" id="69974"/>
    <lineage>
        <taxon>Bacteria</taxon>
        <taxon>Pseudomonadati</taxon>
        <taxon>Pseudomonadota</taxon>
        <taxon>Alphaproteobacteria</taxon>
        <taxon>Hyphomicrobiales</taxon>
        <taxon>Phyllobacteriaceae</taxon>
        <taxon>Mesorhizobium</taxon>
    </lineage>
</organism>
<name>A0A090G6T2_MESPL</name>
<feature type="transmembrane region" description="Helical" evidence="1">
    <location>
        <begin position="144"/>
        <end position="168"/>
    </location>
</feature>
<dbReference type="InterPro" id="IPR010266">
    <property type="entry name" value="NnrS"/>
</dbReference>
<dbReference type="Proteomes" id="UP000046122">
    <property type="component" value="Unassembled WGS sequence"/>
</dbReference>
<proteinExistence type="predicted"/>
<dbReference type="EMBL" id="CCNE01000010">
    <property type="protein sequence ID" value="CDX53592.1"/>
    <property type="molecule type" value="Genomic_DNA"/>
</dbReference>
<keyword evidence="1" id="KW-0812">Transmembrane</keyword>
<feature type="transmembrane region" description="Helical" evidence="1">
    <location>
        <begin position="188"/>
        <end position="212"/>
    </location>
</feature>
<feature type="transmembrane region" description="Helical" evidence="1">
    <location>
        <begin position="71"/>
        <end position="88"/>
    </location>
</feature>
<keyword evidence="1" id="KW-0472">Membrane</keyword>
<accession>A0A090G6T2</accession>
<dbReference type="AlphaFoldDB" id="A0A090G6T2"/>
<keyword evidence="1" id="KW-1133">Transmembrane helix</keyword>
<feature type="transmembrane region" description="Helical" evidence="1">
    <location>
        <begin position="94"/>
        <end position="114"/>
    </location>
</feature>
<feature type="transmembrane region" description="Helical" evidence="1">
    <location>
        <begin position="7"/>
        <end position="29"/>
    </location>
</feature>